<evidence type="ECO:0000313" key="4">
    <source>
        <dbReference type="Proteomes" id="UP000275267"/>
    </source>
</evidence>
<organism evidence="3 4">
    <name type="scientific">Panicum miliaceum</name>
    <name type="common">Proso millet</name>
    <name type="synonym">Broomcorn millet</name>
    <dbReference type="NCBI Taxonomy" id="4540"/>
    <lineage>
        <taxon>Eukaryota</taxon>
        <taxon>Viridiplantae</taxon>
        <taxon>Streptophyta</taxon>
        <taxon>Embryophyta</taxon>
        <taxon>Tracheophyta</taxon>
        <taxon>Spermatophyta</taxon>
        <taxon>Magnoliopsida</taxon>
        <taxon>Liliopsida</taxon>
        <taxon>Poales</taxon>
        <taxon>Poaceae</taxon>
        <taxon>PACMAD clade</taxon>
        <taxon>Panicoideae</taxon>
        <taxon>Panicodae</taxon>
        <taxon>Paniceae</taxon>
        <taxon>Panicinae</taxon>
        <taxon>Panicum</taxon>
        <taxon>Panicum sect. Panicum</taxon>
    </lineage>
</organism>
<dbReference type="OrthoDB" id="438440at2759"/>
<feature type="domain" description="Fungal lipase-type" evidence="2">
    <location>
        <begin position="193"/>
        <end position="354"/>
    </location>
</feature>
<dbReference type="GO" id="GO:0004806">
    <property type="term" value="F:triacylglycerol lipase activity"/>
    <property type="evidence" value="ECO:0007669"/>
    <property type="project" value="InterPro"/>
</dbReference>
<keyword evidence="1" id="KW-0472">Membrane</keyword>
<keyword evidence="1" id="KW-1133">Transmembrane helix</keyword>
<name>A0A3L6Q0I7_PANMI</name>
<proteinExistence type="predicted"/>
<dbReference type="SUPFAM" id="SSF53474">
    <property type="entry name" value="alpha/beta-Hydrolases"/>
    <property type="match status" value="1"/>
</dbReference>
<dbReference type="Proteomes" id="UP000275267">
    <property type="component" value="Unassembled WGS sequence"/>
</dbReference>
<dbReference type="AlphaFoldDB" id="A0A3L6Q0I7"/>
<evidence type="ECO:0000313" key="3">
    <source>
        <dbReference type="EMBL" id="RLM66466.1"/>
    </source>
</evidence>
<dbReference type="PANTHER" id="PTHR46086:SF18">
    <property type="entry name" value="OS04G0657500 PROTEIN"/>
    <property type="match status" value="1"/>
</dbReference>
<comment type="caution">
    <text evidence="3">The sequence shown here is derived from an EMBL/GenBank/DDBJ whole genome shotgun (WGS) entry which is preliminary data.</text>
</comment>
<dbReference type="Pfam" id="PF01764">
    <property type="entry name" value="Lipase_3"/>
    <property type="match status" value="1"/>
</dbReference>
<reference evidence="4" key="1">
    <citation type="journal article" date="2019" name="Nat. Commun.">
        <title>The genome of broomcorn millet.</title>
        <authorList>
            <person name="Zou C."/>
            <person name="Miki D."/>
            <person name="Li D."/>
            <person name="Tang Q."/>
            <person name="Xiao L."/>
            <person name="Rajput S."/>
            <person name="Deng P."/>
            <person name="Jia W."/>
            <person name="Huang R."/>
            <person name="Zhang M."/>
            <person name="Sun Y."/>
            <person name="Hu J."/>
            <person name="Fu X."/>
            <person name="Schnable P.S."/>
            <person name="Li F."/>
            <person name="Zhang H."/>
            <person name="Feng B."/>
            <person name="Zhu X."/>
            <person name="Liu R."/>
            <person name="Schnable J.C."/>
            <person name="Zhu J.-K."/>
            <person name="Zhang H."/>
        </authorList>
    </citation>
    <scope>NUCLEOTIDE SEQUENCE [LARGE SCALE GENOMIC DNA]</scope>
</reference>
<evidence type="ECO:0000259" key="2">
    <source>
        <dbReference type="Pfam" id="PF01764"/>
    </source>
</evidence>
<dbReference type="InterPro" id="IPR044819">
    <property type="entry name" value="OBL-like"/>
</dbReference>
<dbReference type="InterPro" id="IPR029058">
    <property type="entry name" value="AB_hydrolase_fold"/>
</dbReference>
<dbReference type="PANTHER" id="PTHR46086">
    <property type="entry name" value="ALPHA/BETA-HYDROLASES SUPERFAMILY PROTEIN"/>
    <property type="match status" value="1"/>
</dbReference>
<keyword evidence="1" id="KW-0812">Transmembrane</keyword>
<sequence length="467" mass="52875">MSKLDYCFSNDYMVLRPDRAGPVELLHLLFSPKVGRNRAVDCFTSTDVRSFSRRLAIFLNLLLQILLLALAGPLSALGAAVELLLNLVDNVLHGRMEYPDRSSPTYRSVTGLIDRRADMDRSIKPTDSRFDAALCVMASKLAYENEAFIRNVVTSHWQLEFVRFYNCWNEFQNAYTAQAFVFCDKPADADVIVVAFRGTRPFDAARWCADLDPSWYKIPRLGRAHAAYTHALGAQRNIGWPKWVEHIKGKPQKVYAYYTIRDVLKELLEANRKARLLVTGHGSGGALAVLFPAILAYHKEKAVLDRLAGVYTFGQPRVGDAMLAMFVERNLDRPKKRHFRITYGDDSLPRLPNESSAVHFLHFGLGLHFDKSYKLKVVREIQIPGEETPSSLLDSVTSRVNSTWELGRGVYLGYRRGAYFREGWLLLLMRTLAVALPGLPFHRVQDYVNAVVLGPTFPRTTDPSEVC</sequence>
<dbReference type="Gene3D" id="3.40.50.1820">
    <property type="entry name" value="alpha/beta hydrolase"/>
    <property type="match status" value="1"/>
</dbReference>
<dbReference type="CDD" id="cd00519">
    <property type="entry name" value="Lipase_3"/>
    <property type="match status" value="1"/>
</dbReference>
<accession>A0A3L6Q0I7</accession>
<feature type="transmembrane region" description="Helical" evidence="1">
    <location>
        <begin position="57"/>
        <end position="81"/>
    </location>
</feature>
<keyword evidence="4" id="KW-1185">Reference proteome</keyword>
<protein>
    <recommendedName>
        <fullName evidence="2">Fungal lipase-type domain-containing protein</fullName>
    </recommendedName>
</protein>
<dbReference type="EMBL" id="PQIB02000015">
    <property type="protein sequence ID" value="RLM66466.1"/>
    <property type="molecule type" value="Genomic_DNA"/>
</dbReference>
<dbReference type="GO" id="GO:0006629">
    <property type="term" value="P:lipid metabolic process"/>
    <property type="evidence" value="ECO:0007669"/>
    <property type="project" value="InterPro"/>
</dbReference>
<dbReference type="InterPro" id="IPR002921">
    <property type="entry name" value="Fungal_lipase-type"/>
</dbReference>
<evidence type="ECO:0000256" key="1">
    <source>
        <dbReference type="SAM" id="Phobius"/>
    </source>
</evidence>
<gene>
    <name evidence="3" type="ORF">C2845_PM16G22570</name>
</gene>